<dbReference type="EMBL" id="CP042161">
    <property type="protein sequence ID" value="QDS37950.1"/>
    <property type="molecule type" value="Genomic_DNA"/>
</dbReference>
<dbReference type="Proteomes" id="UP000317713">
    <property type="component" value="Chromosome"/>
</dbReference>
<sequence>MKVLFCSQPFQENKVDETYAYEYTCAKQLGLDIHLISLEQLIYHDNPLAAVQQIQPAPEKVMAIYRGWMLKPFLYQKLYDALLAKNIELINTPEKYVHCHYLPESYEVIKDFTPFSVWLHKEEIDASFESVHRIVNRFGQAPIMIKDFVKSRKHDWNEACFIPDASDKEKVQQVTNRFLELQQDELNEGIVFREFVKLQFLTHHSQSNMPLSQEYRVFFLDGEPMYMANYWEEGQYDDMLPDLQPFLEVAKKIKSRFFTMDIAKLENGSWTILELGDAQVSALPEQADRIEFFTKLKRKLS</sequence>
<name>A0A517IGB9_BREBE</name>
<accession>A0A517IGB9</accession>
<gene>
    <name evidence="2" type="ORF">FPS98_30410</name>
</gene>
<dbReference type="InterPro" id="IPR025643">
    <property type="entry name" value="R2K_3"/>
</dbReference>
<reference evidence="2 3" key="1">
    <citation type="submission" date="2019-07" db="EMBL/GenBank/DDBJ databases">
        <title>Characterization of Brevibacillus brevis HK544, as a potential biocontrol agent.</title>
        <authorList>
            <person name="Kim H."/>
        </authorList>
    </citation>
    <scope>NUCLEOTIDE SEQUENCE [LARGE SCALE GENOMIC DNA]</scope>
    <source>
        <strain evidence="2 3">HK544</strain>
    </source>
</reference>
<feature type="domain" description="ATP-grasp" evidence="1">
    <location>
        <begin position="139"/>
        <end position="292"/>
    </location>
</feature>
<evidence type="ECO:0000313" key="3">
    <source>
        <dbReference type="Proteomes" id="UP000317713"/>
    </source>
</evidence>
<evidence type="ECO:0000313" key="2">
    <source>
        <dbReference type="EMBL" id="QDS37950.1"/>
    </source>
</evidence>
<evidence type="ECO:0000259" key="1">
    <source>
        <dbReference type="Pfam" id="PF14243"/>
    </source>
</evidence>
<protein>
    <recommendedName>
        <fullName evidence="1">ATP-grasp domain-containing protein</fullName>
    </recommendedName>
</protein>
<dbReference type="Pfam" id="PF14243">
    <property type="entry name" value="R2K_3"/>
    <property type="match status" value="1"/>
</dbReference>
<proteinExistence type="predicted"/>
<dbReference type="RefSeq" id="WP_144619429.1">
    <property type="nucleotide sequence ID" value="NZ_CP042161.1"/>
</dbReference>
<organism evidence="2 3">
    <name type="scientific">Brevibacillus brevis</name>
    <name type="common">Bacillus brevis</name>
    <dbReference type="NCBI Taxonomy" id="1393"/>
    <lineage>
        <taxon>Bacteria</taxon>
        <taxon>Bacillati</taxon>
        <taxon>Bacillota</taxon>
        <taxon>Bacilli</taxon>
        <taxon>Bacillales</taxon>
        <taxon>Paenibacillaceae</taxon>
        <taxon>Brevibacillus</taxon>
    </lineage>
</organism>
<dbReference type="AlphaFoldDB" id="A0A517IGB9"/>